<gene>
    <name evidence="1" type="ORF">MTP09_05995</name>
</gene>
<sequence>MKKDQFFKKCKAVKIEKRVQHTGSFSNLRSCGFDYYVYVCPINFETFNPFTAKHKGRPYRCFFSSVSAYHAKEQAYKYIVQQNGMFSDNEC</sequence>
<evidence type="ECO:0000313" key="2">
    <source>
        <dbReference type="Proteomes" id="UP000831460"/>
    </source>
</evidence>
<name>A0ABY4BSM2_9FLAO</name>
<accession>A0ABY4BSM2</accession>
<reference evidence="1 2" key="1">
    <citation type="submission" date="2022-03" db="EMBL/GenBank/DDBJ databases">
        <title>Chryseobacterium sp. isolated from particulate matters in swine house.</title>
        <authorList>
            <person name="Won M."/>
            <person name="Kim S.-J."/>
            <person name="Kwon S.-W."/>
        </authorList>
    </citation>
    <scope>NUCLEOTIDE SEQUENCE [LARGE SCALE GENOMIC DNA]</scope>
    <source>
        <strain evidence="1 2">SC2-2</strain>
    </source>
</reference>
<dbReference type="EMBL" id="CP094532">
    <property type="protein sequence ID" value="UOE42186.1"/>
    <property type="molecule type" value="Genomic_DNA"/>
</dbReference>
<organism evidence="1 2">
    <name type="scientific">Chryseobacterium suipulveris</name>
    <dbReference type="NCBI Taxonomy" id="2929800"/>
    <lineage>
        <taxon>Bacteria</taxon>
        <taxon>Pseudomonadati</taxon>
        <taxon>Bacteroidota</taxon>
        <taxon>Flavobacteriia</taxon>
        <taxon>Flavobacteriales</taxon>
        <taxon>Weeksellaceae</taxon>
        <taxon>Chryseobacterium group</taxon>
        <taxon>Chryseobacterium</taxon>
    </lineage>
</organism>
<keyword evidence="2" id="KW-1185">Reference proteome</keyword>
<dbReference type="Proteomes" id="UP000831460">
    <property type="component" value="Chromosome"/>
</dbReference>
<dbReference type="RefSeq" id="WP_243551156.1">
    <property type="nucleotide sequence ID" value="NZ_CP094532.1"/>
</dbReference>
<evidence type="ECO:0000313" key="1">
    <source>
        <dbReference type="EMBL" id="UOE42186.1"/>
    </source>
</evidence>
<proteinExistence type="predicted"/>
<protein>
    <submittedName>
        <fullName evidence="1">Uncharacterized protein</fullName>
    </submittedName>
</protein>